<gene>
    <name evidence="4" type="ORF">GGP41_002038</name>
</gene>
<evidence type="ECO:0000313" key="4">
    <source>
        <dbReference type="EMBL" id="KAF5853507.1"/>
    </source>
</evidence>
<accession>A0A8H5ZPZ4</accession>
<name>A0A8H5ZPZ4_COCSA</name>
<feature type="compositionally biased region" description="Polar residues" evidence="2">
    <location>
        <begin position="138"/>
        <end position="164"/>
    </location>
</feature>
<dbReference type="EMBL" id="WNKQ01000002">
    <property type="protein sequence ID" value="KAF5853507.1"/>
    <property type="molecule type" value="Genomic_DNA"/>
</dbReference>
<organism evidence="4 5">
    <name type="scientific">Cochliobolus sativus</name>
    <name type="common">Common root rot and spot blotch fungus</name>
    <name type="synonym">Bipolaris sorokiniana</name>
    <dbReference type="NCBI Taxonomy" id="45130"/>
    <lineage>
        <taxon>Eukaryota</taxon>
        <taxon>Fungi</taxon>
        <taxon>Dikarya</taxon>
        <taxon>Ascomycota</taxon>
        <taxon>Pezizomycotina</taxon>
        <taxon>Dothideomycetes</taxon>
        <taxon>Pleosporomycetidae</taxon>
        <taxon>Pleosporales</taxon>
        <taxon>Pleosporineae</taxon>
        <taxon>Pleosporaceae</taxon>
        <taxon>Bipolaris</taxon>
    </lineage>
</organism>
<dbReference type="SUPFAM" id="SSF57667">
    <property type="entry name" value="beta-beta-alpha zinc fingers"/>
    <property type="match status" value="1"/>
</dbReference>
<proteinExistence type="predicted"/>
<dbReference type="SMART" id="SM00355">
    <property type="entry name" value="ZnF_C2H2"/>
    <property type="match status" value="2"/>
</dbReference>
<dbReference type="InterPro" id="IPR036236">
    <property type="entry name" value="Znf_C2H2_sf"/>
</dbReference>
<keyword evidence="1" id="KW-0863">Zinc-finger</keyword>
<dbReference type="GO" id="GO:0008270">
    <property type="term" value="F:zinc ion binding"/>
    <property type="evidence" value="ECO:0007669"/>
    <property type="project" value="UniProtKB-KW"/>
</dbReference>
<dbReference type="Proteomes" id="UP000624244">
    <property type="component" value="Unassembled WGS sequence"/>
</dbReference>
<sequence>MTDFIFPENVNTFEDEVAQWISEGNHLDASRGVPSSPPSSDTSSVTNEGSASDFFWYNGRWYTYTTDVSSDLVTLAQSLWEGRIDLELEVREVPADPPVTEDNQEDGSKTPSQSTEQNTYVREDTPIPDWDQSDHTKSISQASETTTMSREATPIPEQSASQPPSAEKDPTKSSTSSPGERDNFPEWDGPTRCPYRCRALLNTEELYVSHMRTHKGKSYICEAPGCSKVYVHMRTLRKHQRQTHGNPQSGGCVVWSEP</sequence>
<dbReference type="PROSITE" id="PS50157">
    <property type="entry name" value="ZINC_FINGER_C2H2_2"/>
    <property type="match status" value="1"/>
</dbReference>
<dbReference type="AlphaFoldDB" id="A0A8H5ZPZ4"/>
<feature type="region of interest" description="Disordered" evidence="2">
    <location>
        <begin position="91"/>
        <end position="189"/>
    </location>
</feature>
<dbReference type="InterPro" id="IPR013087">
    <property type="entry name" value="Znf_C2H2_type"/>
</dbReference>
<evidence type="ECO:0000256" key="2">
    <source>
        <dbReference type="SAM" id="MobiDB-lite"/>
    </source>
</evidence>
<evidence type="ECO:0000259" key="3">
    <source>
        <dbReference type="PROSITE" id="PS50157"/>
    </source>
</evidence>
<protein>
    <recommendedName>
        <fullName evidence="3">C2H2-type domain-containing protein</fullName>
    </recommendedName>
</protein>
<feature type="region of interest" description="Disordered" evidence="2">
    <location>
        <begin position="28"/>
        <end position="49"/>
    </location>
</feature>
<keyword evidence="1" id="KW-0479">Metal-binding</keyword>
<dbReference type="OMA" id="NTYVRED"/>
<feature type="domain" description="C2H2-type" evidence="3">
    <location>
        <begin position="219"/>
        <end position="249"/>
    </location>
</feature>
<reference evidence="4" key="1">
    <citation type="submission" date="2019-11" db="EMBL/GenBank/DDBJ databases">
        <title>Bipolaris sorokiniana Genome sequencing.</title>
        <authorList>
            <person name="Wang H."/>
        </authorList>
    </citation>
    <scope>NUCLEOTIDE SEQUENCE</scope>
</reference>
<evidence type="ECO:0000313" key="5">
    <source>
        <dbReference type="Proteomes" id="UP000624244"/>
    </source>
</evidence>
<feature type="compositionally biased region" description="Polar residues" evidence="2">
    <location>
        <begin position="109"/>
        <end position="120"/>
    </location>
</feature>
<dbReference type="Gene3D" id="3.30.160.60">
    <property type="entry name" value="Classic Zinc Finger"/>
    <property type="match status" value="1"/>
</dbReference>
<dbReference type="PROSITE" id="PS00028">
    <property type="entry name" value="ZINC_FINGER_C2H2_1"/>
    <property type="match status" value="1"/>
</dbReference>
<evidence type="ECO:0000256" key="1">
    <source>
        <dbReference type="PROSITE-ProRule" id="PRU00042"/>
    </source>
</evidence>
<keyword evidence="1" id="KW-0862">Zinc</keyword>
<comment type="caution">
    <text evidence="4">The sequence shown here is derived from an EMBL/GenBank/DDBJ whole genome shotgun (WGS) entry which is preliminary data.</text>
</comment>